<dbReference type="InterPro" id="IPR004045">
    <property type="entry name" value="Glutathione_S-Trfase_N"/>
</dbReference>
<dbReference type="InterPro" id="IPR034345">
    <property type="entry name" value="Gtt2-like_N"/>
</dbReference>
<dbReference type="Pfam" id="PF13409">
    <property type="entry name" value="GST_N_2"/>
    <property type="match status" value="1"/>
</dbReference>
<dbReference type="SFLD" id="SFLDG00358">
    <property type="entry name" value="Main_(cytGST)"/>
    <property type="match status" value="1"/>
</dbReference>
<dbReference type="InterPro" id="IPR036249">
    <property type="entry name" value="Thioredoxin-like_sf"/>
</dbReference>
<dbReference type="CDD" id="cd03051">
    <property type="entry name" value="GST_N_GTT2_like"/>
    <property type="match status" value="1"/>
</dbReference>
<dbReference type="InterPro" id="IPR040079">
    <property type="entry name" value="Glutathione_S-Trfase"/>
</dbReference>
<dbReference type="Gene3D" id="1.20.1050.10">
    <property type="match status" value="1"/>
</dbReference>
<comment type="subunit">
    <text evidence="1">Homodimer.</text>
</comment>
<proteinExistence type="predicted"/>
<dbReference type="SUPFAM" id="SSF47616">
    <property type="entry name" value="GST C-terminal domain-like"/>
    <property type="match status" value="1"/>
</dbReference>
<name>A0ABV2BY64_9GAMM</name>
<gene>
    <name evidence="4" type="ORF">ABVT43_17065</name>
</gene>
<dbReference type="Pfam" id="PF00043">
    <property type="entry name" value="GST_C"/>
    <property type="match status" value="1"/>
</dbReference>
<dbReference type="PROSITE" id="PS50405">
    <property type="entry name" value="GST_CTER"/>
    <property type="match status" value="1"/>
</dbReference>
<keyword evidence="5" id="KW-1185">Reference proteome</keyword>
<evidence type="ECO:0000256" key="1">
    <source>
        <dbReference type="ARBA" id="ARBA00011738"/>
    </source>
</evidence>
<dbReference type="Proteomes" id="UP001548189">
    <property type="component" value="Unassembled WGS sequence"/>
</dbReference>
<dbReference type="InterPro" id="IPR004046">
    <property type="entry name" value="GST_C"/>
</dbReference>
<dbReference type="RefSeq" id="WP_353897438.1">
    <property type="nucleotide sequence ID" value="NZ_JBEVCJ010000029.1"/>
</dbReference>
<protein>
    <submittedName>
        <fullName evidence="4">Glutathione S-transferase family protein</fullName>
    </submittedName>
</protein>
<organism evidence="4 5">
    <name type="scientific">Aliikangiella maris</name>
    <dbReference type="NCBI Taxonomy" id="3162458"/>
    <lineage>
        <taxon>Bacteria</taxon>
        <taxon>Pseudomonadati</taxon>
        <taxon>Pseudomonadota</taxon>
        <taxon>Gammaproteobacteria</taxon>
        <taxon>Oceanospirillales</taxon>
        <taxon>Pleioneaceae</taxon>
        <taxon>Aliikangiella</taxon>
    </lineage>
</organism>
<accession>A0ABV2BY64</accession>
<feature type="domain" description="GST N-terminal" evidence="2">
    <location>
        <begin position="1"/>
        <end position="81"/>
    </location>
</feature>
<dbReference type="Gene3D" id="3.40.30.10">
    <property type="entry name" value="Glutaredoxin"/>
    <property type="match status" value="1"/>
</dbReference>
<dbReference type="PROSITE" id="PS50404">
    <property type="entry name" value="GST_NTER"/>
    <property type="match status" value="1"/>
</dbReference>
<sequence>MKIYEFKAFPHPRRVRMFLAEKNIDVAFEQINVPAGEHRTEAYLAKNPSAAVPLLELDNGNFISETVAICRYFEALQPEPALMGTTPEEQATIEMWQRKMDNSLMITVSHYFHHATEGLGELEIYQNHNWGEQNKAWANKGLEQLNQQLQTNSFVAGNSFSIADITALCAVDFALYLNLFSLSAFPAIDRWYQAVNQRPSASA</sequence>
<dbReference type="PANTHER" id="PTHR43969">
    <property type="entry name" value="GLUTATHIONE S TRANSFERASE D10, ISOFORM A-RELATED"/>
    <property type="match status" value="1"/>
</dbReference>
<feature type="domain" description="GST C-terminal" evidence="3">
    <location>
        <begin position="86"/>
        <end position="203"/>
    </location>
</feature>
<evidence type="ECO:0000313" key="5">
    <source>
        <dbReference type="Proteomes" id="UP001548189"/>
    </source>
</evidence>
<evidence type="ECO:0000259" key="2">
    <source>
        <dbReference type="PROSITE" id="PS50404"/>
    </source>
</evidence>
<dbReference type="SUPFAM" id="SSF52833">
    <property type="entry name" value="Thioredoxin-like"/>
    <property type="match status" value="1"/>
</dbReference>
<evidence type="ECO:0000259" key="3">
    <source>
        <dbReference type="PROSITE" id="PS50405"/>
    </source>
</evidence>
<dbReference type="InterPro" id="IPR036282">
    <property type="entry name" value="Glutathione-S-Trfase_C_sf"/>
</dbReference>
<dbReference type="PANTHER" id="PTHR43969:SF9">
    <property type="entry name" value="GLUTATHIONE S TRANSFERASE D10, ISOFORM A-RELATED"/>
    <property type="match status" value="1"/>
</dbReference>
<reference evidence="4 5" key="1">
    <citation type="submission" date="2024-06" db="EMBL/GenBank/DDBJ databases">
        <authorList>
            <person name="Li F."/>
        </authorList>
    </citation>
    <scope>NUCLEOTIDE SEQUENCE [LARGE SCALE GENOMIC DNA]</scope>
    <source>
        <strain evidence="4 5">GXAS 311</strain>
    </source>
</reference>
<dbReference type="SFLD" id="SFLDS00019">
    <property type="entry name" value="Glutathione_Transferase_(cytos"/>
    <property type="match status" value="1"/>
</dbReference>
<evidence type="ECO:0000313" key="4">
    <source>
        <dbReference type="EMBL" id="MET1256856.1"/>
    </source>
</evidence>
<dbReference type="InterPro" id="IPR010987">
    <property type="entry name" value="Glutathione-S-Trfase_C-like"/>
</dbReference>
<dbReference type="EMBL" id="JBEVCJ010000029">
    <property type="protein sequence ID" value="MET1256856.1"/>
    <property type="molecule type" value="Genomic_DNA"/>
</dbReference>
<comment type="caution">
    <text evidence="4">The sequence shown here is derived from an EMBL/GenBank/DDBJ whole genome shotgun (WGS) entry which is preliminary data.</text>
</comment>